<accession>A0ABV4YDM0</accession>
<keyword evidence="2" id="KW-1185">Reference proteome</keyword>
<evidence type="ECO:0000313" key="1">
    <source>
        <dbReference type="EMBL" id="MFB2936768.1"/>
    </source>
</evidence>
<dbReference type="Proteomes" id="UP001576776">
    <property type="component" value="Unassembled WGS sequence"/>
</dbReference>
<dbReference type="EMBL" id="JBHFNS010000062">
    <property type="protein sequence ID" value="MFB2936768.1"/>
    <property type="molecule type" value="Genomic_DNA"/>
</dbReference>
<feature type="non-terminal residue" evidence="1">
    <location>
        <position position="1"/>
    </location>
</feature>
<gene>
    <name evidence="1" type="ORF">ACE1B6_16070</name>
</gene>
<evidence type="ECO:0000313" key="2">
    <source>
        <dbReference type="Proteomes" id="UP001576776"/>
    </source>
</evidence>
<protein>
    <submittedName>
        <fullName evidence="1">Uncharacterized protein</fullName>
    </submittedName>
</protein>
<reference evidence="1 2" key="1">
    <citation type="submission" date="2024-09" db="EMBL/GenBank/DDBJ databases">
        <title>Floridaenema gen nov. (Aerosakkonemataceae, Aerosakkonematales ord. nov., Cyanobacteria) from benthic tropical and subtropical fresh waters, with the description of four new species.</title>
        <authorList>
            <person name="Moretto J.A."/>
            <person name="Berthold D.E."/>
            <person name="Lefler F.W."/>
            <person name="Huang I.-S."/>
            <person name="Laughinghouse H. IV."/>
        </authorList>
    </citation>
    <scope>NUCLEOTIDE SEQUENCE [LARGE SCALE GENOMIC DNA]</scope>
    <source>
        <strain evidence="1 2">BLCC-F154</strain>
    </source>
</reference>
<organism evidence="1 2">
    <name type="scientific">Floridaenema fluviatile BLCC-F154</name>
    <dbReference type="NCBI Taxonomy" id="3153640"/>
    <lineage>
        <taxon>Bacteria</taxon>
        <taxon>Bacillati</taxon>
        <taxon>Cyanobacteriota</taxon>
        <taxon>Cyanophyceae</taxon>
        <taxon>Oscillatoriophycideae</taxon>
        <taxon>Aerosakkonematales</taxon>
        <taxon>Aerosakkonemataceae</taxon>
        <taxon>Floridanema</taxon>
        <taxon>Floridanema fluviatile</taxon>
    </lineage>
</organism>
<proteinExistence type="predicted"/>
<sequence>YPIAVNKFDDECNQGQVEKTSEDTLIVKGNNYCLSWQIESSESGVFSILATDGRGELLRMREDSSGVSELELASKINYSDVERWNQINQQLFVLERIRQLEVERQKSLEDKQIEY</sequence>
<dbReference type="RefSeq" id="WP_413258262.1">
    <property type="nucleotide sequence ID" value="NZ_JBHFNS010000062.1"/>
</dbReference>
<name>A0ABV4YDM0_9CYAN</name>
<comment type="caution">
    <text evidence="1">The sequence shown here is derived from an EMBL/GenBank/DDBJ whole genome shotgun (WGS) entry which is preliminary data.</text>
</comment>